<keyword evidence="1" id="KW-0812">Transmembrane</keyword>
<keyword evidence="1" id="KW-0472">Membrane</keyword>
<keyword evidence="3" id="KW-1185">Reference proteome</keyword>
<protein>
    <submittedName>
        <fullName evidence="2">Uncharacterized protein</fullName>
    </submittedName>
</protein>
<sequence length="104" mass="11828">MNSRAELNIGFKVGMIVFKSLEKQLSTKIFRKDLRKQQVGSGVSEEATIAPAFFMPFVTGTIALVFICLQKQVWCLLDLLLSNIIQIVLLVEMRKQLRRTLQDA</sequence>
<feature type="transmembrane region" description="Helical" evidence="1">
    <location>
        <begin position="47"/>
        <end position="67"/>
    </location>
</feature>
<comment type="caution">
    <text evidence="2">The sequence shown here is derived from an EMBL/GenBank/DDBJ whole genome shotgun (WGS) entry which is preliminary data.</text>
</comment>
<dbReference type="Proteomes" id="UP001152747">
    <property type="component" value="Unassembled WGS sequence"/>
</dbReference>
<organism evidence="2 3">
    <name type="scientific">Caenorhabditis angaria</name>
    <dbReference type="NCBI Taxonomy" id="860376"/>
    <lineage>
        <taxon>Eukaryota</taxon>
        <taxon>Metazoa</taxon>
        <taxon>Ecdysozoa</taxon>
        <taxon>Nematoda</taxon>
        <taxon>Chromadorea</taxon>
        <taxon>Rhabditida</taxon>
        <taxon>Rhabditina</taxon>
        <taxon>Rhabditomorpha</taxon>
        <taxon>Rhabditoidea</taxon>
        <taxon>Rhabditidae</taxon>
        <taxon>Peloderinae</taxon>
        <taxon>Caenorhabditis</taxon>
    </lineage>
</organism>
<evidence type="ECO:0000313" key="2">
    <source>
        <dbReference type="EMBL" id="CAI5446821.1"/>
    </source>
</evidence>
<name>A0A9P1IKP6_9PELO</name>
<gene>
    <name evidence="2" type="ORF">CAMP_LOCUS9458</name>
</gene>
<keyword evidence="1" id="KW-1133">Transmembrane helix</keyword>
<proteinExistence type="predicted"/>
<evidence type="ECO:0000256" key="1">
    <source>
        <dbReference type="SAM" id="Phobius"/>
    </source>
</evidence>
<evidence type="ECO:0000313" key="3">
    <source>
        <dbReference type="Proteomes" id="UP001152747"/>
    </source>
</evidence>
<dbReference type="AlphaFoldDB" id="A0A9P1IKP6"/>
<dbReference type="EMBL" id="CANHGI010000004">
    <property type="protein sequence ID" value="CAI5446821.1"/>
    <property type="molecule type" value="Genomic_DNA"/>
</dbReference>
<reference evidence="2" key="1">
    <citation type="submission" date="2022-11" db="EMBL/GenBank/DDBJ databases">
        <authorList>
            <person name="Kikuchi T."/>
        </authorList>
    </citation>
    <scope>NUCLEOTIDE SEQUENCE</scope>
    <source>
        <strain evidence="2">PS1010</strain>
    </source>
</reference>
<accession>A0A9P1IKP6</accession>